<dbReference type="AlphaFoldDB" id="A0A0F9NYN2"/>
<gene>
    <name evidence="1" type="ORF">LCGC14_0909720</name>
</gene>
<name>A0A0F9NYN2_9ZZZZ</name>
<dbReference type="EMBL" id="LAZR01003014">
    <property type="protein sequence ID" value="KKN22969.1"/>
    <property type="molecule type" value="Genomic_DNA"/>
</dbReference>
<reference evidence="1" key="1">
    <citation type="journal article" date="2015" name="Nature">
        <title>Complex archaea that bridge the gap between prokaryotes and eukaryotes.</title>
        <authorList>
            <person name="Spang A."/>
            <person name="Saw J.H."/>
            <person name="Jorgensen S.L."/>
            <person name="Zaremba-Niedzwiedzka K."/>
            <person name="Martijn J."/>
            <person name="Lind A.E."/>
            <person name="van Eijk R."/>
            <person name="Schleper C."/>
            <person name="Guy L."/>
            <person name="Ettema T.J."/>
        </authorList>
    </citation>
    <scope>NUCLEOTIDE SEQUENCE</scope>
</reference>
<organism evidence="1">
    <name type="scientific">marine sediment metagenome</name>
    <dbReference type="NCBI Taxonomy" id="412755"/>
    <lineage>
        <taxon>unclassified sequences</taxon>
        <taxon>metagenomes</taxon>
        <taxon>ecological metagenomes</taxon>
    </lineage>
</organism>
<evidence type="ECO:0000313" key="1">
    <source>
        <dbReference type="EMBL" id="KKN22969.1"/>
    </source>
</evidence>
<sequence>MAVRIVAQPRKYIGLSTDTKPTEASSSAVREGSTFYEYDTELIYITYDGTNWVLKGDASAGISWLFGEPTLIAGNRGDAVWSKPGISPYYQKSGTGWLANLYGGVQGTNGNDFAALYISVNDLPTPAFTSALWTYYMSAAEVYGINMVIWLHDPTDNDKRVEVTQAPSHGDLEKGAGWNAHELNTATTQFFYFGEGVSGSGLTAGTQYTWAQFQADVVFKTWTIYRISLEFGFYTTGEFDDAWIADVKLNGIVIPLKPDSGGSGRIGHRRYEQATSADVAFTLAPKTDYRLLSLSVHVDTVPATGEALTLTVDSILLNATNADHFDTLILSEDMFIGSRTSLFIPFGEGYDFGETEEIDVFQTNGGDDDWGIVLTYQTVFP</sequence>
<accession>A0A0F9NYN2</accession>
<protein>
    <submittedName>
        <fullName evidence="1">Uncharacterized protein</fullName>
    </submittedName>
</protein>
<comment type="caution">
    <text evidence="1">The sequence shown here is derived from an EMBL/GenBank/DDBJ whole genome shotgun (WGS) entry which is preliminary data.</text>
</comment>
<proteinExistence type="predicted"/>